<sequence>MFPNALTDTSTDSQPVDDFGPNFGGRSRRVRIAKELVAFSWSGAGLGGSWVGQVLDCSGQGRTPEVELSHKAAVRAELRQEAGVRGGAGIGAGVRLE</sequence>
<name>A0A4Y2MMZ5_ARAVE</name>
<keyword evidence="3" id="KW-1185">Reference proteome</keyword>
<comment type="caution">
    <text evidence="2">The sequence shown here is derived from an EMBL/GenBank/DDBJ whole genome shotgun (WGS) entry which is preliminary data.</text>
</comment>
<evidence type="ECO:0000313" key="2">
    <source>
        <dbReference type="EMBL" id="GBN27899.1"/>
    </source>
</evidence>
<proteinExistence type="predicted"/>
<evidence type="ECO:0000313" key="3">
    <source>
        <dbReference type="Proteomes" id="UP000499080"/>
    </source>
</evidence>
<reference evidence="2 3" key="1">
    <citation type="journal article" date="2019" name="Sci. Rep.">
        <title>Orb-weaving spider Araneus ventricosus genome elucidates the spidroin gene catalogue.</title>
        <authorList>
            <person name="Kono N."/>
            <person name="Nakamura H."/>
            <person name="Ohtoshi R."/>
            <person name="Moran D.A.P."/>
            <person name="Shinohara A."/>
            <person name="Yoshida Y."/>
            <person name="Fujiwara M."/>
            <person name="Mori M."/>
            <person name="Tomita M."/>
            <person name="Arakawa K."/>
        </authorList>
    </citation>
    <scope>NUCLEOTIDE SEQUENCE [LARGE SCALE GENOMIC DNA]</scope>
</reference>
<evidence type="ECO:0000256" key="1">
    <source>
        <dbReference type="SAM" id="MobiDB-lite"/>
    </source>
</evidence>
<dbReference type="AlphaFoldDB" id="A0A4Y2MMZ5"/>
<dbReference type="EMBL" id="BGPR01007567">
    <property type="protein sequence ID" value="GBN27899.1"/>
    <property type="molecule type" value="Genomic_DNA"/>
</dbReference>
<dbReference type="Proteomes" id="UP000499080">
    <property type="component" value="Unassembled WGS sequence"/>
</dbReference>
<feature type="compositionally biased region" description="Polar residues" evidence="1">
    <location>
        <begin position="1"/>
        <end position="14"/>
    </location>
</feature>
<organism evidence="2 3">
    <name type="scientific">Araneus ventricosus</name>
    <name type="common">Orbweaver spider</name>
    <name type="synonym">Epeira ventricosa</name>
    <dbReference type="NCBI Taxonomy" id="182803"/>
    <lineage>
        <taxon>Eukaryota</taxon>
        <taxon>Metazoa</taxon>
        <taxon>Ecdysozoa</taxon>
        <taxon>Arthropoda</taxon>
        <taxon>Chelicerata</taxon>
        <taxon>Arachnida</taxon>
        <taxon>Araneae</taxon>
        <taxon>Araneomorphae</taxon>
        <taxon>Entelegynae</taxon>
        <taxon>Araneoidea</taxon>
        <taxon>Araneidae</taxon>
        <taxon>Araneus</taxon>
    </lineage>
</organism>
<feature type="region of interest" description="Disordered" evidence="1">
    <location>
        <begin position="1"/>
        <end position="24"/>
    </location>
</feature>
<gene>
    <name evidence="2" type="ORF">AVEN_17794_1</name>
</gene>
<protein>
    <submittedName>
        <fullName evidence="2">Uncharacterized protein</fullName>
    </submittedName>
</protein>
<accession>A0A4Y2MMZ5</accession>